<evidence type="ECO:0000256" key="1">
    <source>
        <dbReference type="SAM" id="Phobius"/>
    </source>
</evidence>
<protein>
    <submittedName>
        <fullName evidence="2">Uncharacterized protein</fullName>
    </submittedName>
</protein>
<keyword evidence="1" id="KW-1133">Transmembrane helix</keyword>
<proteinExistence type="predicted"/>
<sequence length="74" mass="8869">MSVKTVIFGGFFASFMMFILFGPIVGIPVAMVYFYSIWSKLNEGRHDQTQQYEEYIAELEEENRRLKERQKFFE</sequence>
<dbReference type="EMBL" id="OQ884030">
    <property type="protein sequence ID" value="WNO29938.1"/>
    <property type="molecule type" value="Genomic_DNA"/>
</dbReference>
<keyword evidence="1" id="KW-0812">Transmembrane</keyword>
<name>A0AA96KRE9_9CAUD</name>
<accession>A0AA96KRE9</accession>
<reference evidence="2" key="1">
    <citation type="submission" date="2023-04" db="EMBL/GenBank/DDBJ databases">
        <authorList>
            <person name="Zhang X."/>
        </authorList>
    </citation>
    <scope>NUCLEOTIDE SEQUENCE</scope>
</reference>
<keyword evidence="1" id="KW-0472">Membrane</keyword>
<evidence type="ECO:0000313" key="2">
    <source>
        <dbReference type="EMBL" id="WNO29938.1"/>
    </source>
</evidence>
<feature type="transmembrane region" description="Helical" evidence="1">
    <location>
        <begin position="6"/>
        <end position="35"/>
    </location>
</feature>
<organism evidence="2">
    <name type="scientific">Bacillus phage SDFMU_Pbc</name>
    <dbReference type="NCBI Taxonomy" id="3076135"/>
    <lineage>
        <taxon>Viruses</taxon>
        <taxon>Duplodnaviria</taxon>
        <taxon>Heunggongvirae</taxon>
        <taxon>Uroviricota</taxon>
        <taxon>Caudoviricetes</taxon>
        <taxon>Herelleviridae</taxon>
        <taxon>Bastillevirinae</taxon>
        <taxon>Agatevirus</taxon>
        <taxon>Agatevirus agate</taxon>
    </lineage>
</organism>